<reference evidence="1 2" key="1">
    <citation type="journal article" date="2015" name="Genome Announc.">
        <title>Expanding the biotechnology potential of lactobacilli through comparative genomics of 213 strains and associated genera.</title>
        <authorList>
            <person name="Sun Z."/>
            <person name="Harris H.M."/>
            <person name="McCann A."/>
            <person name="Guo C."/>
            <person name="Argimon S."/>
            <person name="Zhang W."/>
            <person name="Yang X."/>
            <person name="Jeffery I.B."/>
            <person name="Cooney J.C."/>
            <person name="Kagawa T.F."/>
            <person name="Liu W."/>
            <person name="Song Y."/>
            <person name="Salvetti E."/>
            <person name="Wrobel A."/>
            <person name="Rasinkangas P."/>
            <person name="Parkhill J."/>
            <person name="Rea M.C."/>
            <person name="O'Sullivan O."/>
            <person name="Ritari J."/>
            <person name="Douillard F.P."/>
            <person name="Paul Ross R."/>
            <person name="Yang R."/>
            <person name="Briner A.E."/>
            <person name="Felis G.E."/>
            <person name="de Vos W.M."/>
            <person name="Barrangou R."/>
            <person name="Klaenhammer T.R."/>
            <person name="Caufield P.W."/>
            <person name="Cui Y."/>
            <person name="Zhang H."/>
            <person name="O'Toole P.W."/>
        </authorList>
    </citation>
    <scope>NUCLEOTIDE SEQUENCE [LARGE SCALE GENOMIC DNA]</scope>
    <source>
        <strain evidence="1 2">DSM 22408</strain>
    </source>
</reference>
<proteinExistence type="predicted"/>
<dbReference type="PATRIC" id="fig|1122146.4.peg.628"/>
<protein>
    <recommendedName>
        <fullName evidence="3">dUTPase</fullName>
    </recommendedName>
</protein>
<dbReference type="OrthoDB" id="5506143at2"/>
<keyword evidence="2" id="KW-1185">Reference proteome</keyword>
<evidence type="ECO:0008006" key="3">
    <source>
        <dbReference type="Google" id="ProtNLM"/>
    </source>
</evidence>
<accession>A0A0R2KQH7</accession>
<dbReference type="EMBL" id="JQBZ01000025">
    <property type="protein sequence ID" value="KRN88647.1"/>
    <property type="molecule type" value="Genomic_DNA"/>
</dbReference>
<organism evidence="1 2">
    <name type="scientific">Ligilactobacillus ceti DSM 22408</name>
    <dbReference type="NCBI Taxonomy" id="1122146"/>
    <lineage>
        <taxon>Bacteria</taxon>
        <taxon>Bacillati</taxon>
        <taxon>Bacillota</taxon>
        <taxon>Bacilli</taxon>
        <taxon>Lactobacillales</taxon>
        <taxon>Lactobacillaceae</taxon>
        <taxon>Ligilactobacillus</taxon>
    </lineage>
</organism>
<gene>
    <name evidence="1" type="ORF">IV53_GL000612</name>
</gene>
<dbReference type="Proteomes" id="UP000051500">
    <property type="component" value="Unassembled WGS sequence"/>
</dbReference>
<evidence type="ECO:0000313" key="2">
    <source>
        <dbReference type="Proteomes" id="UP000051500"/>
    </source>
</evidence>
<name>A0A0R2KQH7_9LACO</name>
<dbReference type="STRING" id="1122146.IV53_GL000612"/>
<dbReference type="RefSeq" id="WP_027107051.1">
    <property type="nucleotide sequence ID" value="NZ_JQBZ01000025.1"/>
</dbReference>
<sequence length="152" mass="18199">MDIVEMLKAVRKYPLMSILPMKQVSDVERLASIYVGLNVELAALMKLVKENNKEEILTQYCHAMRYFLEIGNAKKWTYLLLLEDEELEQMQAKWQSSSYNKVYLIMQQQLNKCYFENKKEYLVHAWHIFVKFGINELKLTPAEIEEKFFEIY</sequence>
<evidence type="ECO:0000313" key="1">
    <source>
        <dbReference type="EMBL" id="KRN88647.1"/>
    </source>
</evidence>
<dbReference type="eggNOG" id="COG4508">
    <property type="taxonomic scope" value="Bacteria"/>
</dbReference>
<comment type="caution">
    <text evidence="1">The sequence shown here is derived from an EMBL/GenBank/DDBJ whole genome shotgun (WGS) entry which is preliminary data.</text>
</comment>
<dbReference type="AlphaFoldDB" id="A0A0R2KQH7"/>